<dbReference type="EMBL" id="JACHDD010000004">
    <property type="protein sequence ID" value="MBB5424811.1"/>
    <property type="molecule type" value="Genomic_DNA"/>
</dbReference>
<dbReference type="AlphaFoldDB" id="A0A6I1PZK8"/>
<sequence length="75" mass="8530">MTLQVWRLFIVLARAHGEPDNPVCNRMYLRGMDQAKFDSLLFSAIDAPNLRSTSMHRLPSNAVFFITPSRVCPHA</sequence>
<comment type="caution">
    <text evidence="1">The sequence shown here is derived from an EMBL/GenBank/DDBJ whole genome shotgun (WGS) entry which is preliminary data.</text>
</comment>
<keyword evidence="2" id="KW-1185">Reference proteome</keyword>
<protein>
    <submittedName>
        <fullName evidence="1">Uncharacterized protein</fullName>
    </submittedName>
</protein>
<evidence type="ECO:0000313" key="2">
    <source>
        <dbReference type="Proteomes" id="UP000592780"/>
    </source>
</evidence>
<dbReference type="RefSeq" id="WP_152854399.1">
    <property type="nucleotide sequence ID" value="NZ_JACHDF010000002.1"/>
</dbReference>
<dbReference type="Proteomes" id="UP000592780">
    <property type="component" value="Unassembled WGS sequence"/>
</dbReference>
<accession>A0A6I1PZK8</accession>
<reference evidence="1 2" key="1">
    <citation type="submission" date="2020-08" db="EMBL/GenBank/DDBJ databases">
        <title>Genomic Encyclopedia of Type Strains, Phase IV (KMG-V): Genome sequencing to study the core and pangenomes of soil and plant-associated prokaryotes.</title>
        <authorList>
            <person name="Whitman W."/>
        </authorList>
    </citation>
    <scope>NUCLEOTIDE SEQUENCE [LARGE SCALE GENOMIC DNA]</scope>
    <source>
        <strain evidence="1 2">JPY158</strain>
    </source>
</reference>
<name>A0A6I1PZK8_PARAM</name>
<organism evidence="1 2">
    <name type="scientific">Paraburkholderia atlantica</name>
    <dbReference type="NCBI Taxonomy" id="2654982"/>
    <lineage>
        <taxon>Bacteria</taxon>
        <taxon>Pseudomonadati</taxon>
        <taxon>Pseudomonadota</taxon>
        <taxon>Betaproteobacteria</taxon>
        <taxon>Burkholderiales</taxon>
        <taxon>Burkholderiaceae</taxon>
        <taxon>Paraburkholderia</taxon>
    </lineage>
</organism>
<evidence type="ECO:0000313" key="1">
    <source>
        <dbReference type="EMBL" id="MBB5424811.1"/>
    </source>
</evidence>
<gene>
    <name evidence="1" type="ORF">HDG40_002956</name>
</gene>
<proteinExistence type="predicted"/>